<keyword evidence="3" id="KW-0698">rRNA processing</keyword>
<keyword evidence="7" id="KW-0539">Nucleus</keyword>
<proteinExistence type="predicted"/>
<dbReference type="Gene3D" id="2.130.10.10">
    <property type="entry name" value="YVTN repeat-like/Quinoprotein amine dehydrogenase"/>
    <property type="match status" value="2"/>
</dbReference>
<dbReference type="OrthoDB" id="4096at2759"/>
<dbReference type="InterPro" id="IPR015943">
    <property type="entry name" value="WD40/YVTN_repeat-like_dom_sf"/>
</dbReference>
<dbReference type="PROSITE" id="PS50082">
    <property type="entry name" value="WD_REPEATS_2"/>
    <property type="match status" value="1"/>
</dbReference>
<evidence type="ECO:0000256" key="2">
    <source>
        <dbReference type="ARBA" id="ARBA00022517"/>
    </source>
</evidence>
<dbReference type="EMBL" id="ML004437">
    <property type="protein sequence ID" value="RKP31808.1"/>
    <property type="molecule type" value="Genomic_DNA"/>
</dbReference>
<keyword evidence="5" id="KW-0677">Repeat</keyword>
<dbReference type="PANTHER" id="PTHR44215:SF1">
    <property type="entry name" value="WD REPEAT-CONTAINING PROTEIN 75"/>
    <property type="match status" value="1"/>
</dbReference>
<evidence type="ECO:0000256" key="5">
    <source>
        <dbReference type="ARBA" id="ARBA00022737"/>
    </source>
</evidence>
<dbReference type="AlphaFoldDB" id="A0A4P9ZG04"/>
<dbReference type="InterPro" id="IPR001680">
    <property type="entry name" value="WD40_rpt"/>
</dbReference>
<dbReference type="GO" id="GO:0006364">
    <property type="term" value="P:rRNA processing"/>
    <property type="evidence" value="ECO:0007669"/>
    <property type="project" value="UniProtKB-KW"/>
</dbReference>
<dbReference type="SUPFAM" id="SSF50998">
    <property type="entry name" value="Quinoprotein alcohol dehydrogenase-like"/>
    <property type="match status" value="1"/>
</dbReference>
<organism evidence="10 11">
    <name type="scientific">Metschnikowia bicuspidata</name>
    <dbReference type="NCBI Taxonomy" id="27322"/>
    <lineage>
        <taxon>Eukaryota</taxon>
        <taxon>Fungi</taxon>
        <taxon>Dikarya</taxon>
        <taxon>Ascomycota</taxon>
        <taxon>Saccharomycotina</taxon>
        <taxon>Pichiomycetes</taxon>
        <taxon>Metschnikowiaceae</taxon>
        <taxon>Metschnikowia</taxon>
    </lineage>
</organism>
<evidence type="ECO:0000256" key="8">
    <source>
        <dbReference type="PROSITE-ProRule" id="PRU00221"/>
    </source>
</evidence>
<evidence type="ECO:0000256" key="4">
    <source>
        <dbReference type="ARBA" id="ARBA00022574"/>
    </source>
</evidence>
<keyword evidence="6" id="KW-0804">Transcription</keyword>
<comment type="subcellular location">
    <subcellularLocation>
        <location evidence="1">Nucleus</location>
        <location evidence="1">Nucleolus</location>
    </subcellularLocation>
</comment>
<evidence type="ECO:0000313" key="11">
    <source>
        <dbReference type="Proteomes" id="UP000268321"/>
    </source>
</evidence>
<sequence length="841" mass="92055">MGRAVLGAREVRVRPTTRCSSPSRSTAFSPNAPRTAHMPEPTNRWTAAMVSGGNPLVFRGPRSFPAVASADGKHSIIFLSRQLRVYYVQTRQCVHTVDVDLREVVAACLDLVDASRIVCFTKKDVFYVVWKETVASPVVATLAMAPPVEGFVDVFKNTPDCYFALAESESVLSVLSVDRETANTCVLFEVEGVHTYATSRDGHKLAVVQEAHALLYDLSAAVCAPVSQHTRLGFQEAIDRTRESHAFSHKAVSCLAVSKSGVMVLGTVLGPIQVLYGGTRSGIPRGFLRWHIDPVKSVEFSIDENYLVSGGSEKVLVFWHLLLDRAQFLPRLAGPIERIFMDTNRPDHYSVSLRMSESASRIGVHEILVILGLDLVSRLSYSPVCASYHTPLAKALNAARKRRQKDGTTALTLDITAKVVVHPTTKHLYTARGSMLQAYDLVKGEQAFVQHIAPKLSTGKVRNEKKLVEPEVRHVCFTSDGAWMATFDSMPSLNFDNLMSKDDTSYALKFWQWKDSEWVLTLKVVDPHGAGHEIGCLLSNSADCITSVDTRGGIRLWRPRQAAAQPLKLQIGGRKNTALPVWTLRRASLPSTLTAPVCACYAPDGSFLVVSHGNTARIYVACLLLPMGFSVPPVDLSIEGLATTDVYLVITSQLKLLVYDLVRGCETPLFVRVFARGMGNLVAVDPRKRLVAVAYNDCDFGVETTAHSTVHLFLPHQLVPVYSFSHHKPIASLVPIASGFLFINTDSEVGVLAPEAKKSVGKQPDDDLAAQMNKMLINAQAAANVLHARTVNRRVANGDVEDKTKYTAQSTVDAAVLQSVFSNSDGVGLDLLFEKVVRVLQ</sequence>
<dbReference type="Pfam" id="PF00400">
    <property type="entry name" value="WD40"/>
    <property type="match status" value="1"/>
</dbReference>
<dbReference type="PANTHER" id="PTHR44215">
    <property type="entry name" value="WD REPEAT-CONTAINING PROTEIN 75"/>
    <property type="match status" value="1"/>
</dbReference>
<protein>
    <submittedName>
        <fullName evidence="10">Uncharacterized protein</fullName>
    </submittedName>
</protein>
<dbReference type="GO" id="GO:2000234">
    <property type="term" value="P:positive regulation of rRNA processing"/>
    <property type="evidence" value="ECO:0007669"/>
    <property type="project" value="TreeGrafter"/>
</dbReference>
<evidence type="ECO:0000256" key="6">
    <source>
        <dbReference type="ARBA" id="ARBA00023163"/>
    </source>
</evidence>
<keyword evidence="2" id="KW-0690">Ribosome biogenesis</keyword>
<dbReference type="InterPro" id="IPR053826">
    <property type="entry name" value="WDR75"/>
</dbReference>
<dbReference type="GO" id="GO:0003723">
    <property type="term" value="F:RNA binding"/>
    <property type="evidence" value="ECO:0007669"/>
    <property type="project" value="InterPro"/>
</dbReference>
<dbReference type="Proteomes" id="UP000268321">
    <property type="component" value="Unassembled WGS sequence"/>
</dbReference>
<keyword evidence="4 8" id="KW-0853">WD repeat</keyword>
<feature type="repeat" description="WD" evidence="8">
    <location>
        <begin position="288"/>
        <end position="321"/>
    </location>
</feature>
<evidence type="ECO:0000256" key="7">
    <source>
        <dbReference type="ARBA" id="ARBA00023242"/>
    </source>
</evidence>
<dbReference type="GO" id="GO:0032040">
    <property type="term" value="C:small-subunit processome"/>
    <property type="evidence" value="ECO:0007669"/>
    <property type="project" value="InterPro"/>
</dbReference>
<dbReference type="GO" id="GO:0045943">
    <property type="term" value="P:positive regulation of transcription by RNA polymerase I"/>
    <property type="evidence" value="ECO:0007669"/>
    <property type="project" value="InterPro"/>
</dbReference>
<gene>
    <name evidence="10" type="ORF">METBISCDRAFT_13362</name>
</gene>
<evidence type="ECO:0000256" key="1">
    <source>
        <dbReference type="ARBA" id="ARBA00004604"/>
    </source>
</evidence>
<dbReference type="SUPFAM" id="SSF50978">
    <property type="entry name" value="WD40 repeat-like"/>
    <property type="match status" value="1"/>
</dbReference>
<dbReference type="InterPro" id="IPR036322">
    <property type="entry name" value="WD40_repeat_dom_sf"/>
</dbReference>
<keyword evidence="11" id="KW-1185">Reference proteome</keyword>
<evidence type="ECO:0000256" key="3">
    <source>
        <dbReference type="ARBA" id="ARBA00022552"/>
    </source>
</evidence>
<feature type="compositionally biased region" description="Low complexity" evidence="9">
    <location>
        <begin position="14"/>
        <end position="26"/>
    </location>
</feature>
<evidence type="ECO:0000256" key="9">
    <source>
        <dbReference type="SAM" id="MobiDB-lite"/>
    </source>
</evidence>
<dbReference type="PROSITE" id="PS50294">
    <property type="entry name" value="WD_REPEATS_REGION"/>
    <property type="match status" value="1"/>
</dbReference>
<feature type="region of interest" description="Disordered" evidence="9">
    <location>
        <begin position="12"/>
        <end position="40"/>
    </location>
</feature>
<name>A0A4P9ZG04_9ASCO</name>
<reference evidence="11" key="1">
    <citation type="journal article" date="2018" name="Nat. Microbiol.">
        <title>Leveraging single-cell genomics to expand the fungal tree of life.</title>
        <authorList>
            <person name="Ahrendt S.R."/>
            <person name="Quandt C.A."/>
            <person name="Ciobanu D."/>
            <person name="Clum A."/>
            <person name="Salamov A."/>
            <person name="Andreopoulos B."/>
            <person name="Cheng J.F."/>
            <person name="Woyke T."/>
            <person name="Pelin A."/>
            <person name="Henrissat B."/>
            <person name="Reynolds N.K."/>
            <person name="Benny G.L."/>
            <person name="Smith M.E."/>
            <person name="James T.Y."/>
            <person name="Grigoriev I.V."/>
        </authorList>
    </citation>
    <scope>NUCLEOTIDE SEQUENCE [LARGE SCALE GENOMIC DNA]</scope>
    <source>
        <strain evidence="11">Baker2002</strain>
    </source>
</reference>
<evidence type="ECO:0000313" key="10">
    <source>
        <dbReference type="EMBL" id="RKP31808.1"/>
    </source>
</evidence>
<dbReference type="SMART" id="SM00320">
    <property type="entry name" value="WD40"/>
    <property type="match status" value="2"/>
</dbReference>
<accession>A0A4P9ZG04</accession>
<dbReference type="InterPro" id="IPR011047">
    <property type="entry name" value="Quinoprotein_ADH-like_sf"/>
</dbReference>